<keyword evidence="1" id="KW-0472">Membrane</keyword>
<dbReference type="EMBL" id="JABWGN010000008">
    <property type="protein sequence ID" value="NUW33908.1"/>
    <property type="molecule type" value="Genomic_DNA"/>
</dbReference>
<keyword evidence="3" id="KW-1185">Reference proteome</keyword>
<comment type="caution">
    <text evidence="2">The sequence shown here is derived from an EMBL/GenBank/DDBJ whole genome shotgun (WGS) entry which is preliminary data.</text>
</comment>
<feature type="transmembrane region" description="Helical" evidence="1">
    <location>
        <begin position="99"/>
        <end position="118"/>
    </location>
</feature>
<feature type="transmembrane region" description="Helical" evidence="1">
    <location>
        <begin position="12"/>
        <end position="31"/>
    </location>
</feature>
<feature type="transmembrane region" description="Helical" evidence="1">
    <location>
        <begin position="37"/>
        <end position="58"/>
    </location>
</feature>
<organism evidence="2 3">
    <name type="scientific">Nonomuraea montanisoli</name>
    <dbReference type="NCBI Taxonomy" id="2741721"/>
    <lineage>
        <taxon>Bacteria</taxon>
        <taxon>Bacillati</taxon>
        <taxon>Actinomycetota</taxon>
        <taxon>Actinomycetes</taxon>
        <taxon>Streptosporangiales</taxon>
        <taxon>Streptosporangiaceae</taxon>
        <taxon>Nonomuraea</taxon>
    </lineage>
</organism>
<proteinExistence type="predicted"/>
<name>A0A7Y6IA34_9ACTN</name>
<keyword evidence="1" id="KW-0812">Transmembrane</keyword>
<keyword evidence="1" id="KW-1133">Transmembrane helix</keyword>
<evidence type="ECO:0000313" key="3">
    <source>
        <dbReference type="Proteomes" id="UP000586042"/>
    </source>
</evidence>
<dbReference type="Proteomes" id="UP000586042">
    <property type="component" value="Unassembled WGS sequence"/>
</dbReference>
<feature type="transmembrane region" description="Helical" evidence="1">
    <location>
        <begin position="65"/>
        <end position="87"/>
    </location>
</feature>
<gene>
    <name evidence="2" type="ORF">HTZ77_21090</name>
</gene>
<reference evidence="2 3" key="1">
    <citation type="submission" date="2020-06" db="EMBL/GenBank/DDBJ databases">
        <title>Nonomuraea sp. SMC257, a novel actinomycete isolated from soil.</title>
        <authorList>
            <person name="Chanama M."/>
        </authorList>
    </citation>
    <scope>NUCLEOTIDE SEQUENCE [LARGE SCALE GENOMIC DNA]</scope>
    <source>
        <strain evidence="2 3">SMC257</strain>
    </source>
</reference>
<protein>
    <submittedName>
        <fullName evidence="2">Uncharacterized protein</fullName>
    </submittedName>
</protein>
<dbReference type="AlphaFoldDB" id="A0A7Y6IA34"/>
<evidence type="ECO:0000313" key="2">
    <source>
        <dbReference type="EMBL" id="NUW33908.1"/>
    </source>
</evidence>
<feature type="transmembrane region" description="Helical" evidence="1">
    <location>
        <begin position="130"/>
        <end position="149"/>
    </location>
</feature>
<dbReference type="RefSeq" id="WP_175591370.1">
    <property type="nucleotide sequence ID" value="NZ_JABWGN010000008.1"/>
</dbReference>
<evidence type="ECO:0000256" key="1">
    <source>
        <dbReference type="SAM" id="Phobius"/>
    </source>
</evidence>
<accession>A0A7Y6IA34</accession>
<sequence>MRTTKPHVAAGRGALVGTVVGAAEAAIWAIGSQNEGIALLAMMAMWIVPLPLGALLASRAGLPRWGVAAVAGPSAFAFVARALNALVPHPSLTDVPMAAYGFPFVLAAAVSYAAAAWAASHGPSWPARTAAAVAICAFVVVALQGRGAVADWHKERALRALDIPLLALDLPGYRLTSSDVVRLPDGVRLDLSYRRGDAMKTVTLRPGSRGTPQEWCAKQEHDAIVPGAACRALPGGRLILVEGDGATSLFARDRGALVTVMGDSEAEARDIAAHLRPASPASLARLG</sequence>